<dbReference type="InterPro" id="IPR002207">
    <property type="entry name" value="Peroxidase_I"/>
</dbReference>
<dbReference type="PANTHER" id="PTHR31356:SF36">
    <property type="entry name" value="L-ASCORBATE PEROXIDASE 3"/>
    <property type="match status" value="1"/>
</dbReference>
<reference evidence="9" key="1">
    <citation type="submission" date="2023-10" db="EMBL/GenBank/DDBJ databases">
        <authorList>
            <person name="Chen Y."/>
            <person name="Shah S."/>
            <person name="Dougan E. K."/>
            <person name="Thang M."/>
            <person name="Chan C."/>
        </authorList>
    </citation>
    <scope>NUCLEOTIDE SEQUENCE [LARGE SCALE GENOMIC DNA]</scope>
</reference>
<dbReference type="InterPro" id="IPR019794">
    <property type="entry name" value="Peroxidases_AS"/>
</dbReference>
<dbReference type="PRINTS" id="PR00459">
    <property type="entry name" value="ASPEROXIDASE"/>
</dbReference>
<organism evidence="9 10">
    <name type="scientific">Prorocentrum cordatum</name>
    <dbReference type="NCBI Taxonomy" id="2364126"/>
    <lineage>
        <taxon>Eukaryota</taxon>
        <taxon>Sar</taxon>
        <taxon>Alveolata</taxon>
        <taxon>Dinophyceae</taxon>
        <taxon>Prorocentrales</taxon>
        <taxon>Prorocentraceae</taxon>
        <taxon>Prorocentrum</taxon>
    </lineage>
</organism>
<evidence type="ECO:0000256" key="5">
    <source>
        <dbReference type="ARBA" id="ARBA00023004"/>
    </source>
</evidence>
<evidence type="ECO:0000256" key="6">
    <source>
        <dbReference type="RuleBase" id="RU004241"/>
    </source>
</evidence>
<dbReference type="PROSITE" id="PS00435">
    <property type="entry name" value="PEROXIDASE_1"/>
    <property type="match status" value="1"/>
</dbReference>
<feature type="domain" description="PDZ" evidence="7">
    <location>
        <begin position="58"/>
        <end position="115"/>
    </location>
</feature>
<sequence length="405" mass="43226">MGNQVCSSQGCCAGDEGKATATAADHSVLEATQVLEDSRACPGKEKLDLPPVNDKTYSVMLNKRSGGKLGLDVDFMEGRTILPIMALTGGLAEAWNTANPLTPLQRGDSIVAVNGCSANASAMLDKCKNDTVLELTLCAQLTYEHLVGDLEKLVDQKGCGPLLVRLSWHDAGVFSTGSNPGGCPNAAMRFLDGGESKFGANAGLPEVAIPLLSNISGKYCPDLISHADLWALAANVSIRLMGGPDIATRFGRVDARSSAASVPSQDGRLPDGDKGADHLRQIFHSKGFQDRDIVALSGAHAVGRCHLDRSGFDGAWTADPSRFDNSYFKALVEKSFSPETTSKGKPQYRCAASNTIMLESDMALVQDPSFKRWVDAYAADQDAFFADFSDSWARLQELGWASLRD</sequence>
<gene>
    <name evidence="9" type="ORF">PCOR1329_LOCUS56103</name>
</gene>
<dbReference type="PROSITE" id="PS50873">
    <property type="entry name" value="PEROXIDASE_4"/>
    <property type="match status" value="1"/>
</dbReference>
<keyword evidence="1" id="KW-0575">Peroxidase</keyword>
<dbReference type="PROSITE" id="PS50106">
    <property type="entry name" value="PDZ"/>
    <property type="match status" value="1"/>
</dbReference>
<evidence type="ECO:0000256" key="1">
    <source>
        <dbReference type="ARBA" id="ARBA00022559"/>
    </source>
</evidence>
<dbReference type="InterPro" id="IPR010255">
    <property type="entry name" value="Haem_peroxidase_sf"/>
</dbReference>
<dbReference type="Gene3D" id="1.10.420.10">
    <property type="entry name" value="Peroxidase, domain 2"/>
    <property type="match status" value="1"/>
</dbReference>
<evidence type="ECO:0000256" key="4">
    <source>
        <dbReference type="ARBA" id="ARBA00023002"/>
    </source>
</evidence>
<dbReference type="InterPro" id="IPR001478">
    <property type="entry name" value="PDZ"/>
</dbReference>
<dbReference type="PANTHER" id="PTHR31356">
    <property type="entry name" value="THYLAKOID LUMENAL 29 KDA PROTEIN, CHLOROPLASTIC-RELATED"/>
    <property type="match status" value="1"/>
</dbReference>
<name>A0ABN9VE87_9DINO</name>
<keyword evidence="10" id="KW-1185">Reference proteome</keyword>
<dbReference type="PRINTS" id="PR00458">
    <property type="entry name" value="PEROXIDASE"/>
</dbReference>
<dbReference type="Gene3D" id="1.10.520.10">
    <property type="match status" value="1"/>
</dbReference>
<evidence type="ECO:0000313" key="10">
    <source>
        <dbReference type="Proteomes" id="UP001189429"/>
    </source>
</evidence>
<dbReference type="InterPro" id="IPR044831">
    <property type="entry name" value="Ccp1-like"/>
</dbReference>
<dbReference type="SUPFAM" id="SSF48113">
    <property type="entry name" value="Heme-dependent peroxidases"/>
    <property type="match status" value="1"/>
</dbReference>
<dbReference type="EMBL" id="CAUYUJ010016896">
    <property type="protein sequence ID" value="CAK0869858.1"/>
    <property type="molecule type" value="Genomic_DNA"/>
</dbReference>
<evidence type="ECO:0000259" key="8">
    <source>
        <dbReference type="PROSITE" id="PS50873"/>
    </source>
</evidence>
<evidence type="ECO:0000259" key="7">
    <source>
        <dbReference type="PROSITE" id="PS50106"/>
    </source>
</evidence>
<comment type="caution">
    <text evidence="9">The sequence shown here is derived from an EMBL/GenBank/DDBJ whole genome shotgun (WGS) entry which is preliminary data.</text>
</comment>
<dbReference type="PROSITE" id="PS00436">
    <property type="entry name" value="PEROXIDASE_2"/>
    <property type="match status" value="1"/>
</dbReference>
<dbReference type="Proteomes" id="UP001189429">
    <property type="component" value="Unassembled WGS sequence"/>
</dbReference>
<keyword evidence="5" id="KW-0408">Iron</keyword>
<keyword evidence="3" id="KW-0479">Metal-binding</keyword>
<comment type="similarity">
    <text evidence="6">Belongs to the peroxidase family.</text>
</comment>
<evidence type="ECO:0000256" key="3">
    <source>
        <dbReference type="ARBA" id="ARBA00022723"/>
    </source>
</evidence>
<keyword evidence="4" id="KW-0560">Oxidoreductase</keyword>
<feature type="domain" description="Plant heme peroxidase family profile" evidence="8">
    <location>
        <begin position="163"/>
        <end position="405"/>
    </location>
</feature>
<keyword evidence="2" id="KW-0349">Heme</keyword>
<proteinExistence type="inferred from homology"/>
<dbReference type="InterPro" id="IPR002016">
    <property type="entry name" value="Haem_peroxidase"/>
</dbReference>
<accession>A0ABN9VE87</accession>
<feature type="non-terminal residue" evidence="9">
    <location>
        <position position="405"/>
    </location>
</feature>
<evidence type="ECO:0000256" key="2">
    <source>
        <dbReference type="ARBA" id="ARBA00022617"/>
    </source>
</evidence>
<protein>
    <recommendedName>
        <fullName evidence="11">Peroxidase</fullName>
    </recommendedName>
</protein>
<dbReference type="InterPro" id="IPR019793">
    <property type="entry name" value="Peroxidases_heam-ligand_BS"/>
</dbReference>
<dbReference type="Pfam" id="PF00141">
    <property type="entry name" value="peroxidase"/>
    <property type="match status" value="1"/>
</dbReference>
<evidence type="ECO:0008006" key="11">
    <source>
        <dbReference type="Google" id="ProtNLM"/>
    </source>
</evidence>
<evidence type="ECO:0000313" key="9">
    <source>
        <dbReference type="EMBL" id="CAK0869858.1"/>
    </source>
</evidence>